<dbReference type="InParanoid" id="W2S525"/>
<dbReference type="PANTHER" id="PTHR11802:SF131">
    <property type="entry name" value="CARBOXYPEPTIDASE"/>
    <property type="match status" value="1"/>
</dbReference>
<dbReference type="GO" id="GO:0006508">
    <property type="term" value="P:proteolysis"/>
    <property type="evidence" value="ECO:0007669"/>
    <property type="project" value="UniProtKB-KW"/>
</dbReference>
<evidence type="ECO:0000256" key="4">
    <source>
        <dbReference type="ARBA" id="ARBA00022801"/>
    </source>
</evidence>
<accession>W2S525</accession>
<evidence type="ECO:0000256" key="5">
    <source>
        <dbReference type="ARBA" id="ARBA00023180"/>
    </source>
</evidence>
<evidence type="ECO:0000256" key="2">
    <source>
        <dbReference type="ARBA" id="ARBA00022645"/>
    </source>
</evidence>
<name>W2S525_CYPE1</name>
<dbReference type="SUPFAM" id="SSF53474">
    <property type="entry name" value="alpha/beta-Hydrolases"/>
    <property type="match status" value="1"/>
</dbReference>
<comment type="similarity">
    <text evidence="1">Belongs to the peptidase S10 family.</text>
</comment>
<evidence type="ECO:0000256" key="3">
    <source>
        <dbReference type="ARBA" id="ARBA00022670"/>
    </source>
</evidence>
<evidence type="ECO:0000313" key="8">
    <source>
        <dbReference type="Proteomes" id="UP000030752"/>
    </source>
</evidence>
<dbReference type="eggNOG" id="KOG1282">
    <property type="taxonomic scope" value="Eukaryota"/>
</dbReference>
<protein>
    <recommendedName>
        <fullName evidence="9">Carboxypeptidase</fullName>
    </recommendedName>
</protein>
<keyword evidence="5" id="KW-0325">Glycoprotein</keyword>
<dbReference type="EMBL" id="KI635847">
    <property type="protein sequence ID" value="ETN43791.1"/>
    <property type="molecule type" value="Genomic_DNA"/>
</dbReference>
<evidence type="ECO:0000313" key="7">
    <source>
        <dbReference type="EMBL" id="ETN43791.1"/>
    </source>
</evidence>
<organism evidence="7 8">
    <name type="scientific">Cyphellophora europaea (strain CBS 101466)</name>
    <name type="common">Phialophora europaea</name>
    <dbReference type="NCBI Taxonomy" id="1220924"/>
    <lineage>
        <taxon>Eukaryota</taxon>
        <taxon>Fungi</taxon>
        <taxon>Dikarya</taxon>
        <taxon>Ascomycota</taxon>
        <taxon>Pezizomycotina</taxon>
        <taxon>Eurotiomycetes</taxon>
        <taxon>Chaetothyriomycetidae</taxon>
        <taxon>Chaetothyriales</taxon>
        <taxon>Cyphellophoraceae</taxon>
        <taxon>Cyphellophora</taxon>
    </lineage>
</organism>
<keyword evidence="3" id="KW-0645">Protease</keyword>
<keyword evidence="2" id="KW-0121">Carboxypeptidase</keyword>
<keyword evidence="4" id="KW-0378">Hydrolase</keyword>
<keyword evidence="8" id="KW-1185">Reference proteome</keyword>
<dbReference type="MEROPS" id="S10.016"/>
<dbReference type="GO" id="GO:0004185">
    <property type="term" value="F:serine-type carboxypeptidase activity"/>
    <property type="evidence" value="ECO:0007669"/>
    <property type="project" value="InterPro"/>
</dbReference>
<dbReference type="HOGENOM" id="CLU_008523_10_3_1"/>
<dbReference type="InterPro" id="IPR001563">
    <property type="entry name" value="Peptidase_S10"/>
</dbReference>
<feature type="chain" id="PRO_5004824113" description="Carboxypeptidase" evidence="6">
    <location>
        <begin position="21"/>
        <end position="544"/>
    </location>
</feature>
<evidence type="ECO:0000256" key="1">
    <source>
        <dbReference type="ARBA" id="ARBA00009431"/>
    </source>
</evidence>
<feature type="signal peptide" evidence="6">
    <location>
        <begin position="1"/>
        <end position="20"/>
    </location>
</feature>
<dbReference type="Proteomes" id="UP000030752">
    <property type="component" value="Unassembled WGS sequence"/>
</dbReference>
<dbReference type="InterPro" id="IPR029058">
    <property type="entry name" value="AB_hydrolase_fold"/>
</dbReference>
<evidence type="ECO:0000256" key="6">
    <source>
        <dbReference type="SAM" id="SignalP"/>
    </source>
</evidence>
<dbReference type="PANTHER" id="PTHR11802">
    <property type="entry name" value="SERINE PROTEASE FAMILY S10 SERINE CARBOXYPEPTIDASE"/>
    <property type="match status" value="1"/>
</dbReference>
<dbReference type="PRINTS" id="PR00724">
    <property type="entry name" value="CRBOXYPTASEC"/>
</dbReference>
<dbReference type="Pfam" id="PF00450">
    <property type="entry name" value="Peptidase_S10"/>
    <property type="match status" value="1"/>
</dbReference>
<reference evidence="7 8" key="1">
    <citation type="submission" date="2013-03" db="EMBL/GenBank/DDBJ databases">
        <title>The Genome Sequence of Phialophora europaea CBS 101466.</title>
        <authorList>
            <consortium name="The Broad Institute Genomics Platform"/>
            <person name="Cuomo C."/>
            <person name="de Hoog S."/>
            <person name="Gorbushina A."/>
            <person name="Walker B."/>
            <person name="Young S.K."/>
            <person name="Zeng Q."/>
            <person name="Gargeya S."/>
            <person name="Fitzgerald M."/>
            <person name="Haas B."/>
            <person name="Abouelleil A."/>
            <person name="Allen A.W."/>
            <person name="Alvarado L."/>
            <person name="Arachchi H.M."/>
            <person name="Berlin A.M."/>
            <person name="Chapman S.B."/>
            <person name="Gainer-Dewar J."/>
            <person name="Goldberg J."/>
            <person name="Griggs A."/>
            <person name="Gujja S."/>
            <person name="Hansen M."/>
            <person name="Howarth C."/>
            <person name="Imamovic A."/>
            <person name="Ireland A."/>
            <person name="Larimer J."/>
            <person name="McCowan C."/>
            <person name="Murphy C."/>
            <person name="Pearson M."/>
            <person name="Poon T.W."/>
            <person name="Priest M."/>
            <person name="Roberts A."/>
            <person name="Saif S."/>
            <person name="Shea T."/>
            <person name="Sisk P."/>
            <person name="Sykes S."/>
            <person name="Wortman J."/>
            <person name="Nusbaum C."/>
            <person name="Birren B."/>
        </authorList>
    </citation>
    <scope>NUCLEOTIDE SEQUENCE [LARGE SCALE GENOMIC DNA]</scope>
    <source>
        <strain evidence="7 8">CBS 101466</strain>
    </source>
</reference>
<proteinExistence type="inferred from homology"/>
<dbReference type="RefSeq" id="XP_008714006.1">
    <property type="nucleotide sequence ID" value="XM_008715784.1"/>
</dbReference>
<dbReference type="GeneID" id="19978454"/>
<keyword evidence="6" id="KW-0732">Signal</keyword>
<dbReference type="VEuPathDB" id="FungiDB:HMPREF1541_11115"/>
<dbReference type="OrthoDB" id="443318at2759"/>
<sequence>MAHSLFRTLAVISAATAALAQLPANVTDQETIDLSDGRTVRYKEPKLCETTDGVKSYAGYLDIAEDKHVFFWFFESRNDPSTDPTTLWLNGGPGADSMGGLFDEIGPCSLNENLETELRTTSWNSLSNLFILSQPIGIGFSYADTLETPFPIDPTNPEELVPARLANADYRAVNSTELAGEDMWHAVRTLYEALPEMAPDVKSKTLHMGAQSYGGHWGPHFFNRFRKETEALGEDAPFEIGSLMVVNGLVDAMLQWPSFPQFSAHNTHGVHPDPMVTMAMEFSLVMKDVGCLAKLEQCEAIWDGGLSLTAGNTCNDASVACRNGVEFPFQAYTDTHNYDVRAVGAGKEGEGEPLPPAIYAPWLNTAEVQQALGVELNYTYTSSNAAGEVLAAFAPTGDFARSYRKDLEELLEAGVRVSLWHGDADWVCNWFGGEVLSLGTNYTNAEKFASAGYESLMVDGKHYGDTREYGNFAFTRVFDAGHAMPFYQPEAAYAMFERVITGKDLASGEHDIKDDYATSGPANSTYSQVAEKRKRSLNSAKFRI</sequence>
<dbReference type="GO" id="GO:0000324">
    <property type="term" value="C:fungal-type vacuole"/>
    <property type="evidence" value="ECO:0007669"/>
    <property type="project" value="TreeGrafter"/>
</dbReference>
<gene>
    <name evidence="7" type="ORF">HMPREF1541_11115</name>
</gene>
<evidence type="ECO:0008006" key="9">
    <source>
        <dbReference type="Google" id="ProtNLM"/>
    </source>
</evidence>
<dbReference type="AlphaFoldDB" id="W2S525"/>
<dbReference type="Gene3D" id="3.40.50.1820">
    <property type="entry name" value="alpha/beta hydrolase"/>
    <property type="match status" value="1"/>
</dbReference>